<dbReference type="AlphaFoldDB" id="A0A6C0VG12"/>
<protein>
    <submittedName>
        <fullName evidence="1">Uncharacterized protein</fullName>
    </submittedName>
</protein>
<reference evidence="1 2" key="1">
    <citation type="journal article" date="2020" name="Environ. Microbiol. Rep.">
        <title>Redox cycling of Fe(II) and Fe(III) in magnetite accelerates aceticlastic methanogenesis by Methanosarcina mazei.</title>
        <authorList>
            <person name="Wang H."/>
            <person name="Byrne J.M."/>
            <person name="Liu P."/>
            <person name="Liu J."/>
            <person name="Dong X."/>
            <person name="Lu Y."/>
        </authorList>
    </citation>
    <scope>NUCLEOTIDE SEQUENCE [LARGE SCALE GENOMIC DNA]</scope>
    <source>
        <strain evidence="2">zm-15</strain>
    </source>
</reference>
<evidence type="ECO:0000313" key="1">
    <source>
        <dbReference type="EMBL" id="QIB90128.1"/>
    </source>
</evidence>
<evidence type="ECO:0000313" key="2">
    <source>
        <dbReference type="Proteomes" id="UP000467371"/>
    </source>
</evidence>
<sequence length="569" mass="65873">MMASEVEKVVYEPEGFEELENKNFWADCAPELDTQKCEEFSSIEEVIEYSTRNNKIFKSIFNGKYNNSKYPTPRDAEKALIECLVLYTQNQDWILEILNKSTLKRTKWDENSYLQNLVHEVLSLKDDHPVKQTKLERNQDVNQDINEDVDLDELGFPEETLDQAETKALRILATGDPIDYVLETVEEMHVGDKNMQEGIGISIASQSCSNTDGIQISVNGKSGTGKSDAMKKHTHLLPARYKRVTNVSSKALYYMNLRPGMVLFFDDKDPDPALEEVFKRCTTNYQGFTVYNTVKDQGRLQLVIPPRINWYFTSVESHVTAQMLNRQLLFDSDTSSVQDQSVFDLQKKNAKVGKSSIEVNMKVLICRRIYAHIKDQLFRVKIPFADRIELKMINDRRVFPLLLDMIKGYTIFKYQQRSVDEEGCLIADLEDFYRAKRLFEAKAESVITHLNENERKIIRYIMENQGSNGCTYDEIAKGTEIPYKTVQRIINGRKDREESGLIEKYNGLEKIDYTESKLEQETKCDPETGYESLINKGSTSRRVTRLKINTENVNPWEVFDDGFVYLKEQ</sequence>
<dbReference type="Proteomes" id="UP000467371">
    <property type="component" value="Chromosome"/>
</dbReference>
<dbReference type="RefSeq" id="WP_163645290.1">
    <property type="nucleotide sequence ID" value="NZ_CP042908.1"/>
</dbReference>
<name>A0A6C0VG12_METMZ</name>
<proteinExistence type="predicted"/>
<dbReference type="EMBL" id="CP042908">
    <property type="protein sequence ID" value="QIB90128.1"/>
    <property type="molecule type" value="Genomic_DNA"/>
</dbReference>
<organism evidence="1 2">
    <name type="scientific">Methanosarcina mazei</name>
    <name type="common">Methanosarcina frisia</name>
    <dbReference type="NCBI Taxonomy" id="2209"/>
    <lineage>
        <taxon>Archaea</taxon>
        <taxon>Methanobacteriati</taxon>
        <taxon>Methanobacteriota</taxon>
        <taxon>Stenosarchaea group</taxon>
        <taxon>Methanomicrobia</taxon>
        <taxon>Methanosarcinales</taxon>
        <taxon>Methanosarcinaceae</taxon>
        <taxon>Methanosarcina</taxon>
    </lineage>
</organism>
<dbReference type="GeneID" id="44086015"/>
<accession>A0A6C0VG12</accession>
<gene>
    <name evidence="1" type="ORF">FQU78_02830</name>
</gene>